<feature type="region of interest" description="Disordered" evidence="2">
    <location>
        <begin position="134"/>
        <end position="159"/>
    </location>
</feature>
<dbReference type="GO" id="GO:0006313">
    <property type="term" value="P:DNA transposition"/>
    <property type="evidence" value="ECO:0007669"/>
    <property type="project" value="InterPro"/>
</dbReference>
<dbReference type="GO" id="GO:0004803">
    <property type="term" value="F:transposase activity"/>
    <property type="evidence" value="ECO:0007669"/>
    <property type="project" value="InterPro"/>
</dbReference>
<evidence type="ECO:0000313" key="4">
    <source>
        <dbReference type="Proteomes" id="UP000325255"/>
    </source>
</evidence>
<comment type="caution">
    <text evidence="3">The sequence shown here is derived from an EMBL/GenBank/DDBJ whole genome shotgun (WGS) entry which is preliminary data.</text>
</comment>
<dbReference type="Pfam" id="PF01527">
    <property type="entry name" value="HTH_Tnp_1"/>
    <property type="match status" value="1"/>
</dbReference>
<dbReference type="EMBL" id="VWPK01000050">
    <property type="protein sequence ID" value="KAA5609439.1"/>
    <property type="molecule type" value="Genomic_DNA"/>
</dbReference>
<dbReference type="SUPFAM" id="SSF46689">
    <property type="entry name" value="Homeodomain-like"/>
    <property type="match status" value="1"/>
</dbReference>
<dbReference type="OrthoDB" id="7960163at2"/>
<dbReference type="RefSeq" id="WP_150043610.1">
    <property type="nucleotide sequence ID" value="NZ_OW485601.1"/>
</dbReference>
<gene>
    <name evidence="3" type="ORF">F1189_24030</name>
</gene>
<organism evidence="3 4">
    <name type="scientific">Rhodovastum atsumiense</name>
    <dbReference type="NCBI Taxonomy" id="504468"/>
    <lineage>
        <taxon>Bacteria</taxon>
        <taxon>Pseudomonadati</taxon>
        <taxon>Pseudomonadota</taxon>
        <taxon>Alphaproteobacteria</taxon>
        <taxon>Acetobacterales</taxon>
        <taxon>Acetobacteraceae</taxon>
        <taxon>Rhodovastum</taxon>
    </lineage>
</organism>
<name>A0A5M6INF2_9PROT</name>
<keyword evidence="1" id="KW-0175">Coiled coil</keyword>
<accession>A0A5M6INF2</accession>
<dbReference type="Proteomes" id="UP000325255">
    <property type="component" value="Unassembled WGS sequence"/>
</dbReference>
<dbReference type="AlphaFoldDB" id="A0A5M6INF2"/>
<proteinExistence type="predicted"/>
<reference evidence="3 4" key="1">
    <citation type="submission" date="2019-09" db="EMBL/GenBank/DDBJ databases">
        <title>Genome sequence of Rhodovastum atsumiense, a diverse member of the Acetobacteraceae family of non-sulfur purple photosynthetic bacteria.</title>
        <authorList>
            <person name="Meyer T."/>
            <person name="Kyndt J."/>
        </authorList>
    </citation>
    <scope>NUCLEOTIDE SEQUENCE [LARGE SCALE GENOMIC DNA]</scope>
    <source>
        <strain evidence="3 4">DSM 21279</strain>
    </source>
</reference>
<evidence type="ECO:0000256" key="2">
    <source>
        <dbReference type="SAM" id="MobiDB-lite"/>
    </source>
</evidence>
<sequence>MTKNRSFSIAFKRQVVQEYLAGENLNRIARRHGIARNLLAIWVDKFAAGAFDDPARELHLLPAYKERIAALERMVGRQALEIEKLRDKLGNTRPAAAVPANLGTISAPWNRTALERRLGQQALEIESLRQALDGSGEARSDAAPMPSACLPVRPLDTTP</sequence>
<feature type="coiled-coil region" evidence="1">
    <location>
        <begin position="68"/>
        <end position="131"/>
    </location>
</feature>
<protein>
    <submittedName>
        <fullName evidence="3">Transposase</fullName>
    </submittedName>
</protein>
<dbReference type="GO" id="GO:0003677">
    <property type="term" value="F:DNA binding"/>
    <property type="evidence" value="ECO:0007669"/>
    <property type="project" value="InterPro"/>
</dbReference>
<evidence type="ECO:0000313" key="3">
    <source>
        <dbReference type="EMBL" id="KAA5609439.1"/>
    </source>
</evidence>
<dbReference type="InterPro" id="IPR002514">
    <property type="entry name" value="Transposase_8"/>
</dbReference>
<dbReference type="InterPro" id="IPR009057">
    <property type="entry name" value="Homeodomain-like_sf"/>
</dbReference>
<evidence type="ECO:0000256" key="1">
    <source>
        <dbReference type="SAM" id="Coils"/>
    </source>
</evidence>
<keyword evidence="4" id="KW-1185">Reference proteome</keyword>